<dbReference type="RefSeq" id="WP_300953143.1">
    <property type="nucleotide sequence ID" value="NZ_JAUHJQ010000005.1"/>
</dbReference>
<dbReference type="Proteomes" id="UP001168620">
    <property type="component" value="Unassembled WGS sequence"/>
</dbReference>
<evidence type="ECO:0008006" key="4">
    <source>
        <dbReference type="Google" id="ProtNLM"/>
    </source>
</evidence>
<evidence type="ECO:0000256" key="1">
    <source>
        <dbReference type="SAM" id="Phobius"/>
    </source>
</evidence>
<proteinExistence type="predicted"/>
<dbReference type="SUPFAM" id="SSF101898">
    <property type="entry name" value="NHL repeat"/>
    <property type="match status" value="1"/>
</dbReference>
<evidence type="ECO:0000313" key="2">
    <source>
        <dbReference type="EMBL" id="MDN4174045.1"/>
    </source>
</evidence>
<protein>
    <recommendedName>
        <fullName evidence="4">PQQ-binding-like beta-propeller repeat protein</fullName>
    </recommendedName>
</protein>
<organism evidence="2 3">
    <name type="scientific">Nocardioides oceani</name>
    <dbReference type="NCBI Taxonomy" id="3058369"/>
    <lineage>
        <taxon>Bacteria</taxon>
        <taxon>Bacillati</taxon>
        <taxon>Actinomycetota</taxon>
        <taxon>Actinomycetes</taxon>
        <taxon>Propionibacteriales</taxon>
        <taxon>Nocardioidaceae</taxon>
        <taxon>Nocardioides</taxon>
    </lineage>
</organism>
<reference evidence="2" key="1">
    <citation type="submission" date="2023-06" db="EMBL/GenBank/DDBJ databases">
        <title>Draft genome sequence of Nocardioides sp. SOB77.</title>
        <authorList>
            <person name="Zhang G."/>
        </authorList>
    </citation>
    <scope>NUCLEOTIDE SEQUENCE</scope>
    <source>
        <strain evidence="2">SOB77</strain>
    </source>
</reference>
<name>A0ABT8FHX6_9ACTN</name>
<keyword evidence="1" id="KW-1133">Transmembrane helix</keyword>
<keyword evidence="1" id="KW-0812">Transmembrane</keyword>
<comment type="caution">
    <text evidence="2">The sequence shown here is derived from an EMBL/GenBank/DDBJ whole genome shotgun (WGS) entry which is preliminary data.</text>
</comment>
<feature type="transmembrane region" description="Helical" evidence="1">
    <location>
        <begin position="41"/>
        <end position="63"/>
    </location>
</feature>
<keyword evidence="1" id="KW-0472">Membrane</keyword>
<dbReference type="EMBL" id="JAUHJQ010000005">
    <property type="protein sequence ID" value="MDN4174045.1"/>
    <property type="molecule type" value="Genomic_DNA"/>
</dbReference>
<gene>
    <name evidence="2" type="ORF">QWY28_13875</name>
</gene>
<accession>A0ABT8FHX6</accession>
<evidence type="ECO:0000313" key="3">
    <source>
        <dbReference type="Proteomes" id="UP001168620"/>
    </source>
</evidence>
<sequence>MVNDLRDALHERAAHPPHDSLDLATLVAAGRRRVRRRRAGALAAAAAGTAAAVALSVGAPLGLVSDDAAPADLATAGVPEPDAPTLGLGAAEAAVEGRDVRQLAEHTNDDLDADNGRSWEGVTDDGLLLLRDGPRLDRPEARYALVDPATGEEDWLPDLGLREQADVVGLGEDRLVLVAPAPGSGLEVTLEAHVFDRLTRDWSTVSWPDLPAANSPFATALGPDGRLYVPVPATVGEVPEGGWPMEGGEADDSDAEGDTYRLWSASLANPFDVRDEQLSVGSIAFTEDTLVWTDRTNGDAGRVHVRDLGSGQERSFDPASGERCNLLSFGATAEHVVLGQYCGDYDDVRDDRVQVVGTDGEQVVTIQGDSLDGRLATRHGDGLVAVTSYDRSASGTYVYDLGSGRFLRLSDRVSSWGTDGSTTDGQVLFNTPVNGGKGMTEHLVEVLD</sequence>
<keyword evidence="3" id="KW-1185">Reference proteome</keyword>